<proteinExistence type="predicted"/>
<keyword evidence="4" id="KW-1185">Reference proteome</keyword>
<dbReference type="InterPro" id="IPR029044">
    <property type="entry name" value="Nucleotide-diphossugar_trans"/>
</dbReference>
<dbReference type="InterPro" id="IPR001173">
    <property type="entry name" value="Glyco_trans_2-like"/>
</dbReference>
<evidence type="ECO:0000256" key="1">
    <source>
        <dbReference type="SAM" id="MobiDB-lite"/>
    </source>
</evidence>
<gene>
    <name evidence="3" type="ORF">H1P_140024</name>
</gene>
<dbReference type="Proteomes" id="UP000320055">
    <property type="component" value="Unassembled WGS sequence"/>
</dbReference>
<dbReference type="RefSeq" id="WP_144864033.1">
    <property type="nucleotide sequence ID" value="NZ_LR213776.1"/>
</dbReference>
<dbReference type="Pfam" id="PF00535">
    <property type="entry name" value="Glycos_transf_2"/>
    <property type="match status" value="1"/>
</dbReference>
<name>A0A563VLE5_9CYAN</name>
<feature type="region of interest" description="Disordered" evidence="1">
    <location>
        <begin position="13"/>
        <end position="36"/>
    </location>
</feature>
<accession>A0A563VLE5</accession>
<dbReference type="AlphaFoldDB" id="A0A563VLE5"/>
<dbReference type="PANTHER" id="PTHR22916:SF65">
    <property type="entry name" value="SLR1065 PROTEIN"/>
    <property type="match status" value="1"/>
</dbReference>
<reference evidence="3 4" key="1">
    <citation type="submission" date="2019-01" db="EMBL/GenBank/DDBJ databases">
        <authorList>
            <person name="Brito A."/>
        </authorList>
    </citation>
    <scope>NUCLEOTIDE SEQUENCE [LARGE SCALE GENOMIC DNA]</scope>
    <source>
        <strain evidence="3">1</strain>
    </source>
</reference>
<dbReference type="PANTHER" id="PTHR22916">
    <property type="entry name" value="GLYCOSYLTRANSFERASE"/>
    <property type="match status" value="1"/>
</dbReference>
<dbReference type="OrthoDB" id="396512at2"/>
<dbReference type="EMBL" id="CAACVJ010000046">
    <property type="protein sequence ID" value="VEP12241.1"/>
    <property type="molecule type" value="Genomic_DNA"/>
</dbReference>
<evidence type="ECO:0000313" key="4">
    <source>
        <dbReference type="Proteomes" id="UP000320055"/>
    </source>
</evidence>
<dbReference type="SUPFAM" id="SSF53448">
    <property type="entry name" value="Nucleotide-diphospho-sugar transferases"/>
    <property type="match status" value="1"/>
</dbReference>
<dbReference type="CDD" id="cd06433">
    <property type="entry name" value="GT_2_WfgS_like"/>
    <property type="match status" value="1"/>
</dbReference>
<evidence type="ECO:0000259" key="2">
    <source>
        <dbReference type="Pfam" id="PF00535"/>
    </source>
</evidence>
<dbReference type="Gene3D" id="3.90.550.10">
    <property type="entry name" value="Spore Coat Polysaccharide Biosynthesis Protein SpsA, Chain A"/>
    <property type="match status" value="1"/>
</dbReference>
<organism evidence="3 4">
    <name type="scientific">Hyella patelloides LEGE 07179</name>
    <dbReference type="NCBI Taxonomy" id="945734"/>
    <lineage>
        <taxon>Bacteria</taxon>
        <taxon>Bacillati</taxon>
        <taxon>Cyanobacteriota</taxon>
        <taxon>Cyanophyceae</taxon>
        <taxon>Pleurocapsales</taxon>
        <taxon>Hyellaceae</taxon>
        <taxon>Hyella</taxon>
    </lineage>
</organism>
<evidence type="ECO:0000313" key="3">
    <source>
        <dbReference type="EMBL" id="VEP12241.1"/>
    </source>
</evidence>
<protein>
    <recommendedName>
        <fullName evidence="2">Glycosyltransferase 2-like domain-containing protein</fullName>
    </recommendedName>
</protein>
<feature type="domain" description="Glycosyltransferase 2-like" evidence="2">
    <location>
        <begin position="46"/>
        <end position="159"/>
    </location>
</feature>
<sequence length="311" mass="35573">MLLVSNIPTLQDLPATPPGKTGWPWTEQSKPLPAKMPNGSDWPRISIVTPSYNQGEFIEKTIRSILLQGYPNLEYIILDGGSTDRTVEIIRKYEPWLDYWVSEPDKGQSDAINKGFSRTSGQILAWLNSDDYYLPQALETAGSYQWQENIGAIVGIGHGVDIKGKISKTIQSPELNFTAFLDWMDYSNFSQPSCFFTKKAWQECGPLDVERNYCMDVKLWLDISKKYKFAPINQSLSHALVHQGSKTIGQGQYSRAETILLLAEYGGEEIAKKELFDLMDMLTHYLLLKKRIQKNPLVKYFLMPIYRKFHN</sequence>